<protein>
    <submittedName>
        <fullName evidence="2">Uncharacterized protein</fullName>
    </submittedName>
</protein>
<proteinExistence type="predicted"/>
<dbReference type="InterPro" id="IPR036514">
    <property type="entry name" value="SGNH_hydro_sf"/>
</dbReference>
<organism evidence="2">
    <name type="scientific">Odontella aurita</name>
    <dbReference type="NCBI Taxonomy" id="265563"/>
    <lineage>
        <taxon>Eukaryota</taxon>
        <taxon>Sar</taxon>
        <taxon>Stramenopiles</taxon>
        <taxon>Ochrophyta</taxon>
        <taxon>Bacillariophyta</taxon>
        <taxon>Mediophyceae</taxon>
        <taxon>Biddulphiophycidae</taxon>
        <taxon>Eupodiscales</taxon>
        <taxon>Odontellaceae</taxon>
        <taxon>Odontella</taxon>
    </lineage>
</organism>
<evidence type="ECO:0000313" key="2">
    <source>
        <dbReference type="EMBL" id="CAE2281981.1"/>
    </source>
</evidence>
<feature type="transmembrane region" description="Helical" evidence="1">
    <location>
        <begin position="6"/>
        <end position="26"/>
    </location>
</feature>
<name>A0A7S4K2Q6_9STRA</name>
<accession>A0A7S4K2Q6</accession>
<dbReference type="EMBL" id="HBKQ01055679">
    <property type="protein sequence ID" value="CAE2281981.1"/>
    <property type="molecule type" value="Transcribed_RNA"/>
</dbReference>
<dbReference type="Gene3D" id="3.40.50.1110">
    <property type="entry name" value="SGNH hydrolase"/>
    <property type="match status" value="1"/>
</dbReference>
<keyword evidence="1" id="KW-1133">Transmembrane helix</keyword>
<keyword evidence="1" id="KW-0812">Transmembrane</keyword>
<reference evidence="2" key="1">
    <citation type="submission" date="2021-01" db="EMBL/GenBank/DDBJ databases">
        <authorList>
            <person name="Corre E."/>
            <person name="Pelletier E."/>
            <person name="Niang G."/>
            <person name="Scheremetjew M."/>
            <person name="Finn R."/>
            <person name="Kale V."/>
            <person name="Holt S."/>
            <person name="Cochrane G."/>
            <person name="Meng A."/>
            <person name="Brown T."/>
            <person name="Cohen L."/>
        </authorList>
    </citation>
    <scope>NUCLEOTIDE SEQUENCE</scope>
    <source>
        <strain evidence="2">Isolate 1302-5</strain>
    </source>
</reference>
<keyword evidence="1" id="KW-0472">Membrane</keyword>
<dbReference type="AlphaFoldDB" id="A0A7S4K2Q6"/>
<gene>
    <name evidence="2" type="ORF">OAUR00152_LOCUS38140</name>
</gene>
<sequence length="366" mass="40635">MSLPSWLPLAVAGASTIVLVVLALILPRQKKYPSSPINVAFIGNSMQYYNDCPRFMEALSSGHINQNSCLHGGATLSYILLTGSGTSDIFNTENALRSDGTYDMGACSVPQLLFGYDDNLYDVANYNYDDDFIVESNPCSQGMYSYVVAEGLTGSAWDFIVMNDNTRHPGVEENREESIATLKGTYVAYFLETGATPVFIDTHAYGANAGGRDTSDFDGIPDFTSKTYYGYRLYADVVGGYLPKRQAPRIAPVGIAFLVVYEEDHDLWFKLFNYDDVHASPHGTYLQGCVLHATLFGSMPYQKTALGDVSELWSRARRMAPPDFPVMSFPTVEEARYLFKVAQMVTLKGYRPKSFVDYYTESLSED</sequence>
<evidence type="ECO:0000256" key="1">
    <source>
        <dbReference type="SAM" id="Phobius"/>
    </source>
</evidence>